<evidence type="ECO:0000256" key="1">
    <source>
        <dbReference type="SAM" id="MobiDB-lite"/>
    </source>
</evidence>
<feature type="region of interest" description="Disordered" evidence="1">
    <location>
        <begin position="265"/>
        <end position="296"/>
    </location>
</feature>
<feature type="region of interest" description="Disordered" evidence="1">
    <location>
        <begin position="50"/>
        <end position="87"/>
    </location>
</feature>
<accession>C3ZLY8</accession>
<proteinExistence type="predicted"/>
<organism>
    <name type="scientific">Branchiostoma floridae</name>
    <name type="common">Florida lancelet</name>
    <name type="synonym">Amphioxus</name>
    <dbReference type="NCBI Taxonomy" id="7739"/>
    <lineage>
        <taxon>Eukaryota</taxon>
        <taxon>Metazoa</taxon>
        <taxon>Chordata</taxon>
        <taxon>Cephalochordata</taxon>
        <taxon>Leptocardii</taxon>
        <taxon>Amphioxiformes</taxon>
        <taxon>Branchiostomatidae</taxon>
        <taxon>Branchiostoma</taxon>
    </lineage>
</organism>
<name>C3ZLY8_BRAFL</name>
<feature type="region of interest" description="Disordered" evidence="1">
    <location>
        <begin position="126"/>
        <end position="146"/>
    </location>
</feature>
<protein>
    <submittedName>
        <fullName evidence="2">Uncharacterized protein</fullName>
    </submittedName>
</protein>
<dbReference type="EMBL" id="GG666642">
    <property type="protein sequence ID" value="EEN46469.1"/>
    <property type="molecule type" value="Genomic_DNA"/>
</dbReference>
<gene>
    <name evidence="2" type="ORF">BRAFLDRAFT_86326</name>
</gene>
<feature type="region of interest" description="Disordered" evidence="1">
    <location>
        <begin position="195"/>
        <end position="247"/>
    </location>
</feature>
<feature type="compositionally biased region" description="Basic residues" evidence="1">
    <location>
        <begin position="195"/>
        <end position="208"/>
    </location>
</feature>
<reference evidence="2" key="1">
    <citation type="journal article" date="2008" name="Nature">
        <title>The amphioxus genome and the evolution of the chordate karyotype.</title>
        <authorList>
            <consortium name="US DOE Joint Genome Institute (JGI-PGF)"/>
            <person name="Putnam N.H."/>
            <person name="Butts T."/>
            <person name="Ferrier D.E.K."/>
            <person name="Furlong R.F."/>
            <person name="Hellsten U."/>
            <person name="Kawashima T."/>
            <person name="Robinson-Rechavi M."/>
            <person name="Shoguchi E."/>
            <person name="Terry A."/>
            <person name="Yu J.-K."/>
            <person name="Benito-Gutierrez E.L."/>
            <person name="Dubchak I."/>
            <person name="Garcia-Fernandez J."/>
            <person name="Gibson-Brown J.J."/>
            <person name="Grigoriev I.V."/>
            <person name="Horton A.C."/>
            <person name="de Jong P.J."/>
            <person name="Jurka J."/>
            <person name="Kapitonov V.V."/>
            <person name="Kohara Y."/>
            <person name="Kuroki Y."/>
            <person name="Lindquist E."/>
            <person name="Lucas S."/>
            <person name="Osoegawa K."/>
            <person name="Pennacchio L.A."/>
            <person name="Salamov A.A."/>
            <person name="Satou Y."/>
            <person name="Sauka-Spengler T."/>
            <person name="Schmutz J."/>
            <person name="Shin-I T."/>
            <person name="Toyoda A."/>
            <person name="Bronner-Fraser M."/>
            <person name="Fujiyama A."/>
            <person name="Holland L.Z."/>
            <person name="Holland P.W.H."/>
            <person name="Satoh N."/>
            <person name="Rokhsar D.S."/>
        </authorList>
    </citation>
    <scope>NUCLEOTIDE SEQUENCE [LARGE SCALE GENOMIC DNA]</scope>
    <source>
        <strain evidence="2">S238N-H82</strain>
        <tissue evidence="2">Testes</tissue>
    </source>
</reference>
<feature type="compositionally biased region" description="Basic residues" evidence="1">
    <location>
        <begin position="283"/>
        <end position="296"/>
    </location>
</feature>
<dbReference type="AlphaFoldDB" id="C3ZLY8"/>
<sequence length="331" mass="37507">MAQPLTSARFSQSPATLHRGRQVSGAYDLVALGSPGVTISMPNLAWTPDRHRTARHRTPGLKRSTNPSLQARSSVLPKADQSNAPKVQTANQRHKIKLAPAPVHVQLLHTKEGEVVVPKADNVHHLKKHGPHSAHASARPRHHYHGNRNLHQQKSHVKVHVETEHLNKHGSHPSIGGHHVTSTIHEDSTPMRHHLKHANHRSKHHQKSTGRALAGKRFQHQHKKTGYRTQSHQEADKGQRAKSDSRKKWADKYDELWSLLEGHSKRADPSALPASDDEEHRLPLKVKKRKKATHKHDKKMIFASRALRHGKHRLWQRLFKVLLLATLSPIY</sequence>
<dbReference type="InParanoid" id="C3ZLY8"/>
<evidence type="ECO:0000313" key="2">
    <source>
        <dbReference type="EMBL" id="EEN46469.1"/>
    </source>
</evidence>
<feature type="compositionally biased region" description="Polar residues" evidence="1">
    <location>
        <begin position="63"/>
        <end position="73"/>
    </location>
</feature>
<feature type="compositionally biased region" description="Basic residues" evidence="1">
    <location>
        <begin position="217"/>
        <end position="226"/>
    </location>
</feature>
<feature type="compositionally biased region" description="Basic and acidic residues" evidence="1">
    <location>
        <begin position="231"/>
        <end position="247"/>
    </location>
</feature>